<evidence type="ECO:0000256" key="2">
    <source>
        <dbReference type="ARBA" id="ARBA00022475"/>
    </source>
</evidence>
<keyword evidence="9" id="KW-1185">Reference proteome</keyword>
<dbReference type="EMBL" id="PGGW01000049">
    <property type="protein sequence ID" value="PJE97111.1"/>
    <property type="molecule type" value="Genomic_DNA"/>
</dbReference>
<accession>A0A2M8LYT7</accession>
<dbReference type="SUPFAM" id="SSF52540">
    <property type="entry name" value="P-loop containing nucleoside triphosphate hydrolases"/>
    <property type="match status" value="1"/>
</dbReference>
<protein>
    <recommendedName>
        <fullName evidence="7">TraD/TraG TraM recognition site domain-containing protein</fullName>
    </recommendedName>
</protein>
<reference evidence="8 9" key="1">
    <citation type="submission" date="2017-11" db="EMBL/GenBank/DDBJ databases">
        <title>Streptomyces carmine sp. nov., a novel actinomycete isolated from Sophora alopecuroides in Xinjiang, China.</title>
        <authorList>
            <person name="Wang Y."/>
            <person name="Luo X."/>
            <person name="Wan C."/>
            <person name="Zhang L."/>
        </authorList>
    </citation>
    <scope>NUCLEOTIDE SEQUENCE [LARGE SCALE GENOMIC DNA]</scope>
    <source>
        <strain evidence="8 9">TRM SA0054</strain>
    </source>
</reference>
<dbReference type="Pfam" id="PF12696">
    <property type="entry name" value="TraG-D_C"/>
    <property type="match status" value="1"/>
</dbReference>
<keyword evidence="5 6" id="KW-0472">Membrane</keyword>
<comment type="caution">
    <text evidence="8">The sequence shown here is derived from an EMBL/GenBank/DDBJ whole genome shotgun (WGS) entry which is preliminary data.</text>
</comment>
<proteinExistence type="predicted"/>
<evidence type="ECO:0000256" key="5">
    <source>
        <dbReference type="ARBA" id="ARBA00023136"/>
    </source>
</evidence>
<dbReference type="InterPro" id="IPR032689">
    <property type="entry name" value="TraG-D_C"/>
</dbReference>
<dbReference type="PANTHER" id="PTHR37937:SF1">
    <property type="entry name" value="CONJUGATIVE TRANSFER: DNA TRANSPORT"/>
    <property type="match status" value="1"/>
</dbReference>
<dbReference type="InterPro" id="IPR051539">
    <property type="entry name" value="T4SS-coupling_protein"/>
</dbReference>
<keyword evidence="4 6" id="KW-1133">Transmembrane helix</keyword>
<comment type="subcellular location">
    <subcellularLocation>
        <location evidence="1">Cell membrane</location>
        <topology evidence="1">Multi-pass membrane protein</topology>
    </subcellularLocation>
</comment>
<evidence type="ECO:0000313" key="9">
    <source>
        <dbReference type="Proteomes" id="UP000230407"/>
    </source>
</evidence>
<evidence type="ECO:0000256" key="4">
    <source>
        <dbReference type="ARBA" id="ARBA00022989"/>
    </source>
</evidence>
<keyword evidence="2" id="KW-1003">Cell membrane</keyword>
<evidence type="ECO:0000313" key="8">
    <source>
        <dbReference type="EMBL" id="PJE97111.1"/>
    </source>
</evidence>
<dbReference type="GO" id="GO:0005886">
    <property type="term" value="C:plasma membrane"/>
    <property type="evidence" value="ECO:0007669"/>
    <property type="project" value="UniProtKB-SubCell"/>
</dbReference>
<gene>
    <name evidence="8" type="ORF">CUT44_14100</name>
</gene>
<feature type="transmembrane region" description="Helical" evidence="6">
    <location>
        <begin position="63"/>
        <end position="86"/>
    </location>
</feature>
<dbReference type="Proteomes" id="UP000230407">
    <property type="component" value="Unassembled WGS sequence"/>
</dbReference>
<organism evidence="8 9">
    <name type="scientific">Streptomyces carminius</name>
    <dbReference type="NCBI Taxonomy" id="2665496"/>
    <lineage>
        <taxon>Bacteria</taxon>
        <taxon>Bacillati</taxon>
        <taxon>Actinomycetota</taxon>
        <taxon>Actinomycetes</taxon>
        <taxon>Kitasatosporales</taxon>
        <taxon>Streptomycetaceae</taxon>
        <taxon>Streptomyces</taxon>
    </lineage>
</organism>
<evidence type="ECO:0000256" key="6">
    <source>
        <dbReference type="SAM" id="Phobius"/>
    </source>
</evidence>
<dbReference type="CDD" id="cd01127">
    <property type="entry name" value="TrwB_TraG_TraD_VirD4"/>
    <property type="match status" value="1"/>
</dbReference>
<evidence type="ECO:0000256" key="1">
    <source>
        <dbReference type="ARBA" id="ARBA00004651"/>
    </source>
</evidence>
<evidence type="ECO:0000259" key="7">
    <source>
        <dbReference type="Pfam" id="PF12696"/>
    </source>
</evidence>
<name>A0A2M8LYT7_9ACTN</name>
<dbReference type="PANTHER" id="PTHR37937">
    <property type="entry name" value="CONJUGATIVE TRANSFER: DNA TRANSPORT"/>
    <property type="match status" value="1"/>
</dbReference>
<sequence>MMTESDRAWALGGIVFGSAVTLSAASWAGAAAGAVLTGAEVAPASPLTVYRMAADWSAVWPHSSTASAVGAVLVDVVAVALLAWGLRWAFRWFRNPSHLATLHQVRELTPKHAARTATRLRASLKGADPKKIPARDRGVLLGDHLPSRVELRGSDEDTYVAIMAPRAGKSTSLAIPVAEEAPASLLMTSNKPDVYAATLASRSRVGHAWILDTQGVAQAEREMWWDMVAQAETLEGAERLASHFVVQITSEQADPFWSQAAGDLLVGLFRAAWWDGGSARDVMKWLSDPNEKAPMRVLYNHEPVLAEQVESSVNIAEETQSGIYQNARTAVSALRDEKVLAWVTPDKHRPRFSPEAFATSRDTLYLLSKKGGPASAVIAALADAVFTAGTEAGERHGGRLPEPMRAVLDEAANICRIADLPDLYSHLGSRGITPFVILQSYRQGVKAWGEVGMDAMWSAATKKLIGVGLDDARFASDVSTLTGAHYVGRSSYSKSKEGYSYSVGEQREQVMDPAEIRAMKKGTALLMSTGMPVAQIALRPWYAEKVMAHIGEQMKTEEQAITKRAVAAYEERRAARGGR</sequence>
<evidence type="ECO:0000256" key="3">
    <source>
        <dbReference type="ARBA" id="ARBA00022692"/>
    </source>
</evidence>
<keyword evidence="3 6" id="KW-0812">Transmembrane</keyword>
<dbReference type="Gene3D" id="3.40.50.300">
    <property type="entry name" value="P-loop containing nucleotide triphosphate hydrolases"/>
    <property type="match status" value="1"/>
</dbReference>
<dbReference type="InterPro" id="IPR027417">
    <property type="entry name" value="P-loop_NTPase"/>
</dbReference>
<dbReference type="AlphaFoldDB" id="A0A2M8LYT7"/>
<feature type="domain" description="TraD/TraG TraM recognition site" evidence="7">
    <location>
        <begin position="403"/>
        <end position="521"/>
    </location>
</feature>